<dbReference type="STRING" id="914237.A0A1E1LPS6"/>
<keyword evidence="8" id="KW-1185">Reference proteome</keyword>
<comment type="caution">
    <text evidence="7">The sequence shown here is derived from an EMBL/GenBank/DDBJ whole genome shotgun (WGS) entry which is preliminary data.</text>
</comment>
<accession>A0A1E1LPS6</accession>
<dbReference type="AlphaFoldDB" id="A0A1E1LPS6"/>
<dbReference type="GO" id="GO:0016020">
    <property type="term" value="C:membrane"/>
    <property type="evidence" value="ECO:0007669"/>
    <property type="project" value="UniProtKB-SubCell"/>
</dbReference>
<evidence type="ECO:0000256" key="5">
    <source>
        <dbReference type="ARBA" id="ARBA00023136"/>
    </source>
</evidence>
<protein>
    <submittedName>
        <fullName evidence="7">Related to 3-ketoacyl-acyl carrier protein reductase</fullName>
    </submittedName>
</protein>
<gene>
    <name evidence="7" type="ORF">RCO7_07690</name>
</gene>
<feature type="transmembrane region" description="Helical" evidence="6">
    <location>
        <begin position="109"/>
        <end position="132"/>
    </location>
</feature>
<evidence type="ECO:0000256" key="3">
    <source>
        <dbReference type="ARBA" id="ARBA00022692"/>
    </source>
</evidence>
<evidence type="ECO:0000313" key="7">
    <source>
        <dbReference type="EMBL" id="CZT12485.1"/>
    </source>
</evidence>
<dbReference type="Proteomes" id="UP000178129">
    <property type="component" value="Unassembled WGS sequence"/>
</dbReference>
<proteinExistence type="inferred from homology"/>
<name>A0A1E1LPS6_9HELO</name>
<feature type="transmembrane region" description="Helical" evidence="6">
    <location>
        <begin position="144"/>
        <end position="164"/>
    </location>
</feature>
<dbReference type="EMBL" id="FJUW01000072">
    <property type="protein sequence ID" value="CZT12485.1"/>
    <property type="molecule type" value="Genomic_DNA"/>
</dbReference>
<dbReference type="InParanoid" id="A0A1E1LPS6"/>
<evidence type="ECO:0000256" key="4">
    <source>
        <dbReference type="ARBA" id="ARBA00022989"/>
    </source>
</evidence>
<evidence type="ECO:0000313" key="8">
    <source>
        <dbReference type="Proteomes" id="UP000178129"/>
    </source>
</evidence>
<feature type="transmembrane region" description="Helical" evidence="6">
    <location>
        <begin position="53"/>
        <end position="71"/>
    </location>
</feature>
<evidence type="ECO:0000256" key="2">
    <source>
        <dbReference type="ARBA" id="ARBA00006757"/>
    </source>
</evidence>
<comment type="subcellular location">
    <subcellularLocation>
        <location evidence="1">Membrane</location>
        <topology evidence="1">Multi-pass membrane protein</topology>
    </subcellularLocation>
</comment>
<comment type="similarity">
    <text evidence="2">Belongs to the paxB family.</text>
</comment>
<organism evidence="7 8">
    <name type="scientific">Rhynchosporium graminicola</name>
    <dbReference type="NCBI Taxonomy" id="2792576"/>
    <lineage>
        <taxon>Eukaryota</taxon>
        <taxon>Fungi</taxon>
        <taxon>Dikarya</taxon>
        <taxon>Ascomycota</taxon>
        <taxon>Pezizomycotina</taxon>
        <taxon>Leotiomycetes</taxon>
        <taxon>Helotiales</taxon>
        <taxon>Ploettnerulaceae</taxon>
        <taxon>Rhynchosporium</taxon>
    </lineage>
</organism>
<dbReference type="PANTHER" id="PTHR42038">
    <property type="match status" value="1"/>
</dbReference>
<evidence type="ECO:0000256" key="1">
    <source>
        <dbReference type="ARBA" id="ARBA00004141"/>
    </source>
</evidence>
<feature type="transmembrane region" description="Helical" evidence="6">
    <location>
        <begin position="77"/>
        <end position="97"/>
    </location>
</feature>
<sequence length="176" mass="19913">MVRVYLSPVDKVNKPSLRYLQVQDFFVLGSGIPWTFAYILYARQANIDKSYGMPLIPLCANIAWEFIYGVIHPNSLGQVISFVPWLIADVPIVYWTLKHGPSKWEQAPLVADNLGLILAVGIAMMLAMHLAFRRSCKNIEDGPFWSAWVCQLLISCGSVMHLMCRNETSGHSWGIW</sequence>
<dbReference type="InterPro" id="IPR039020">
    <property type="entry name" value="PaxB-like"/>
</dbReference>
<evidence type="ECO:0000256" key="6">
    <source>
        <dbReference type="SAM" id="Phobius"/>
    </source>
</evidence>
<reference evidence="8" key="1">
    <citation type="submission" date="2016-03" db="EMBL/GenBank/DDBJ databases">
        <authorList>
            <person name="Ploux O."/>
        </authorList>
    </citation>
    <scope>NUCLEOTIDE SEQUENCE [LARGE SCALE GENOMIC DNA]</scope>
    <source>
        <strain evidence="8">UK7</strain>
    </source>
</reference>
<feature type="transmembrane region" description="Helical" evidence="6">
    <location>
        <begin position="20"/>
        <end position="41"/>
    </location>
</feature>
<keyword evidence="4 6" id="KW-1133">Transmembrane helix</keyword>
<keyword evidence="5 6" id="KW-0472">Membrane</keyword>
<dbReference type="Pfam" id="PF25129">
    <property type="entry name" value="Pyr4-TMTC"/>
    <property type="match status" value="1"/>
</dbReference>
<keyword evidence="3 6" id="KW-0812">Transmembrane</keyword>
<dbReference type="PANTHER" id="PTHR42038:SF2">
    <property type="entry name" value="TERPENE CYCLASE AUSL"/>
    <property type="match status" value="1"/>
</dbReference>
<dbReference type="GO" id="GO:0016829">
    <property type="term" value="F:lyase activity"/>
    <property type="evidence" value="ECO:0007669"/>
    <property type="project" value="InterPro"/>
</dbReference>